<protein>
    <recommendedName>
        <fullName evidence="3">Spindle assembly checkpoint component MAD1</fullName>
    </recommendedName>
</protein>
<dbReference type="GO" id="GO:0007094">
    <property type="term" value="P:mitotic spindle assembly checkpoint signaling"/>
    <property type="evidence" value="ECO:0007669"/>
    <property type="project" value="InterPro"/>
</dbReference>
<dbReference type="GO" id="GO:0000776">
    <property type="term" value="C:kinetochore"/>
    <property type="evidence" value="ECO:0007669"/>
    <property type="project" value="TreeGrafter"/>
</dbReference>
<evidence type="ECO:0000256" key="6">
    <source>
        <dbReference type="ARBA" id="ARBA00023242"/>
    </source>
</evidence>
<name>A0A9N9P963_9GLOM</name>
<evidence type="ECO:0000256" key="4">
    <source>
        <dbReference type="ARBA" id="ARBA00022618"/>
    </source>
</evidence>
<feature type="non-terminal residue" evidence="10">
    <location>
        <position position="333"/>
    </location>
</feature>
<evidence type="ECO:0000256" key="8">
    <source>
        <dbReference type="SAM" id="Coils"/>
    </source>
</evidence>
<sequence>INQNQNTSTAQVMNQNSSTPQVINQTSTAQVMNQNSSTPQVINQNQNTSRPQVMTSRPQKRPRTVDAVILNQNDLIKVLYEKIIKIEDLQDTTDGLTKELKDTTNVLTNQINILNEINESLESEITNLDRALGRGEYNSATTRVLELIDNPEARYFAVRQSTLDGLKLENEHLLIKLEEMKKKFQGINIDNTDFNVIPMSALENVQREKSLLEEQILEKDKKILRLKEAMENKSIEFNKILSEMFGYYFESLEDNGVKVRSIYADDYESLTFKPNENGKLQLTGGNSDVIKTFDNFIKFWIVKNGSVPCFMANILVKQFERLIGRNNQNDGSF</sequence>
<evidence type="ECO:0000256" key="7">
    <source>
        <dbReference type="ARBA" id="ARBA00023306"/>
    </source>
</evidence>
<comment type="caution">
    <text evidence="10">The sequence shown here is derived from an EMBL/GenBank/DDBJ whole genome shotgun (WGS) entry which is preliminary data.</text>
</comment>
<evidence type="ECO:0000256" key="2">
    <source>
        <dbReference type="ARBA" id="ARBA00008029"/>
    </source>
</evidence>
<feature type="coiled-coil region" evidence="8">
    <location>
        <begin position="86"/>
        <end position="131"/>
    </location>
</feature>
<evidence type="ECO:0000256" key="9">
    <source>
        <dbReference type="SAM" id="MobiDB-lite"/>
    </source>
</evidence>
<keyword evidence="5" id="KW-0498">Mitosis</keyword>
<evidence type="ECO:0000313" key="11">
    <source>
        <dbReference type="Proteomes" id="UP000789405"/>
    </source>
</evidence>
<reference evidence="10" key="1">
    <citation type="submission" date="2021-06" db="EMBL/GenBank/DDBJ databases">
        <authorList>
            <person name="Kallberg Y."/>
            <person name="Tangrot J."/>
            <person name="Rosling A."/>
        </authorList>
    </citation>
    <scope>NUCLEOTIDE SEQUENCE</scope>
    <source>
        <strain evidence="10">MA453B</strain>
    </source>
</reference>
<comment type="similarity">
    <text evidence="2">Belongs to the MAD1 family.</text>
</comment>
<dbReference type="PANTHER" id="PTHR23168:SF0">
    <property type="entry name" value="MITOTIC SPINDLE ASSEMBLY CHECKPOINT PROTEIN MAD1"/>
    <property type="match status" value="1"/>
</dbReference>
<gene>
    <name evidence="10" type="ORF">DERYTH_LOCUS22124</name>
</gene>
<dbReference type="GO" id="GO:0005635">
    <property type="term" value="C:nuclear envelope"/>
    <property type="evidence" value="ECO:0007669"/>
    <property type="project" value="TreeGrafter"/>
</dbReference>
<dbReference type="Gene3D" id="6.10.250.90">
    <property type="match status" value="1"/>
</dbReference>
<feature type="coiled-coil region" evidence="8">
    <location>
        <begin position="163"/>
        <end position="232"/>
    </location>
</feature>
<evidence type="ECO:0000313" key="10">
    <source>
        <dbReference type="EMBL" id="CAG8794713.1"/>
    </source>
</evidence>
<dbReference type="GO" id="GO:0051301">
    <property type="term" value="P:cell division"/>
    <property type="evidence" value="ECO:0007669"/>
    <property type="project" value="UniProtKB-KW"/>
</dbReference>
<proteinExistence type="inferred from homology"/>
<keyword evidence="4" id="KW-0132">Cell division</keyword>
<keyword evidence="11" id="KW-1185">Reference proteome</keyword>
<keyword evidence="8" id="KW-0175">Coiled coil</keyword>
<dbReference type="Pfam" id="PF05557">
    <property type="entry name" value="MAD"/>
    <property type="match status" value="1"/>
</dbReference>
<dbReference type="Gene3D" id="3.30.457.60">
    <property type="match status" value="1"/>
</dbReference>
<dbReference type="GO" id="GO:0051315">
    <property type="term" value="P:attachment of mitotic spindle microtubules to kinetochore"/>
    <property type="evidence" value="ECO:0007669"/>
    <property type="project" value="TreeGrafter"/>
</dbReference>
<evidence type="ECO:0000256" key="1">
    <source>
        <dbReference type="ARBA" id="ARBA00004123"/>
    </source>
</evidence>
<feature type="region of interest" description="Disordered" evidence="9">
    <location>
        <begin position="39"/>
        <end position="62"/>
    </location>
</feature>
<dbReference type="AlphaFoldDB" id="A0A9N9P963"/>
<feature type="region of interest" description="Disordered" evidence="9">
    <location>
        <begin position="1"/>
        <end position="23"/>
    </location>
</feature>
<dbReference type="EMBL" id="CAJVPY010029863">
    <property type="protein sequence ID" value="CAG8794713.1"/>
    <property type="molecule type" value="Genomic_DNA"/>
</dbReference>
<dbReference type="PANTHER" id="PTHR23168">
    <property type="entry name" value="MITOTIC SPINDLE ASSEMBLY CHECKPOINT PROTEIN MAD1 MITOTIC ARREST DEFICIENT-LIKE PROTEIN 1"/>
    <property type="match status" value="1"/>
</dbReference>
<feature type="non-terminal residue" evidence="10">
    <location>
        <position position="1"/>
    </location>
</feature>
<dbReference type="SUPFAM" id="SSF75704">
    <property type="entry name" value="Mitotic arrest deficient-like 1, Mad1"/>
    <property type="match status" value="1"/>
</dbReference>
<dbReference type="OrthoDB" id="331602at2759"/>
<dbReference type="InterPro" id="IPR008672">
    <property type="entry name" value="Mad1"/>
</dbReference>
<dbReference type="Proteomes" id="UP000789405">
    <property type="component" value="Unassembled WGS sequence"/>
</dbReference>
<keyword evidence="6" id="KW-0539">Nucleus</keyword>
<evidence type="ECO:0000256" key="5">
    <source>
        <dbReference type="ARBA" id="ARBA00022776"/>
    </source>
</evidence>
<organism evidence="10 11">
    <name type="scientific">Dentiscutata erythropus</name>
    <dbReference type="NCBI Taxonomy" id="1348616"/>
    <lineage>
        <taxon>Eukaryota</taxon>
        <taxon>Fungi</taxon>
        <taxon>Fungi incertae sedis</taxon>
        <taxon>Mucoromycota</taxon>
        <taxon>Glomeromycotina</taxon>
        <taxon>Glomeromycetes</taxon>
        <taxon>Diversisporales</taxon>
        <taxon>Gigasporaceae</taxon>
        <taxon>Dentiscutata</taxon>
    </lineage>
</organism>
<comment type="subcellular location">
    <subcellularLocation>
        <location evidence="1">Nucleus</location>
    </subcellularLocation>
</comment>
<dbReference type="GO" id="GO:0072686">
    <property type="term" value="C:mitotic spindle"/>
    <property type="evidence" value="ECO:0007669"/>
    <property type="project" value="TreeGrafter"/>
</dbReference>
<accession>A0A9N9P963</accession>
<evidence type="ECO:0000256" key="3">
    <source>
        <dbReference type="ARBA" id="ARBA00022019"/>
    </source>
</evidence>
<feature type="compositionally biased region" description="Polar residues" evidence="9">
    <location>
        <begin position="39"/>
        <end position="57"/>
    </location>
</feature>
<keyword evidence="7" id="KW-0131">Cell cycle</keyword>